<dbReference type="EMBL" id="DSFE01000087">
    <property type="protein sequence ID" value="HEU98004.1"/>
    <property type="molecule type" value="Genomic_DNA"/>
</dbReference>
<dbReference type="PANTHER" id="PTHR38811">
    <property type="match status" value="1"/>
</dbReference>
<comment type="caution">
    <text evidence="2">The sequence shown here is derived from an EMBL/GenBank/DDBJ whole genome shotgun (WGS) entry which is preliminary data.</text>
</comment>
<dbReference type="NCBIfam" id="NF003372">
    <property type="entry name" value="PRK04447.1-5"/>
    <property type="match status" value="1"/>
</dbReference>
<comment type="similarity">
    <text evidence="1">Belongs to the UPF0284 family.</text>
</comment>
<dbReference type="PANTHER" id="PTHR38811:SF1">
    <property type="entry name" value="UPF0284 PROTEIN SLL1500"/>
    <property type="match status" value="1"/>
</dbReference>
<dbReference type="CDD" id="cd02439">
    <property type="entry name" value="DMB-PRT_CobT"/>
    <property type="match status" value="1"/>
</dbReference>
<dbReference type="AlphaFoldDB" id="A0A7C2UWN0"/>
<accession>A0A7C2UWN0</accession>
<dbReference type="GO" id="GO:0008939">
    <property type="term" value="F:nicotinate-nucleotide-dimethylbenzimidazole phosphoribosyltransferase activity"/>
    <property type="evidence" value="ECO:0007669"/>
    <property type="project" value="InterPro"/>
</dbReference>
<dbReference type="InterPro" id="IPR003200">
    <property type="entry name" value="Nict_dMeBzImd_PRibTrfase"/>
</dbReference>
<dbReference type="Gene3D" id="3.40.50.10210">
    <property type="match status" value="1"/>
</dbReference>
<reference evidence="2" key="1">
    <citation type="journal article" date="2020" name="mSystems">
        <title>Genome- and Community-Level Interaction Insights into Carbon Utilization and Element Cycling Functions of Hydrothermarchaeota in Hydrothermal Sediment.</title>
        <authorList>
            <person name="Zhou Z."/>
            <person name="Liu Y."/>
            <person name="Xu W."/>
            <person name="Pan J."/>
            <person name="Luo Z.H."/>
            <person name="Li M."/>
        </authorList>
    </citation>
    <scope>NUCLEOTIDE SEQUENCE [LARGE SCALE GENOMIC DNA]</scope>
    <source>
        <strain evidence="2">SpSt-1259</strain>
    </source>
</reference>
<dbReference type="NCBIfam" id="TIGR00303">
    <property type="entry name" value="nicotinate mononucleotide-dependent phosphoribosyltransferase CobT"/>
    <property type="match status" value="1"/>
</dbReference>
<evidence type="ECO:0000256" key="1">
    <source>
        <dbReference type="HAMAP-Rule" id="MF_01086"/>
    </source>
</evidence>
<dbReference type="SUPFAM" id="SSF52733">
    <property type="entry name" value="Nicotinate mononucleotide:5,6-dimethylbenzimidazole phosphoribosyltransferase (CobT)"/>
    <property type="match status" value="1"/>
</dbReference>
<proteinExistence type="inferred from homology"/>
<dbReference type="HAMAP" id="MF_01086">
    <property type="entry name" value="UPF0284"/>
    <property type="match status" value="1"/>
</dbReference>
<dbReference type="Proteomes" id="UP000885664">
    <property type="component" value="Unassembled WGS sequence"/>
</dbReference>
<protein>
    <recommendedName>
        <fullName evidence="1">UPF0284 protein ENO36_04020</fullName>
    </recommendedName>
</protein>
<organism evidence="2">
    <name type="scientific">Fervidicoccus fontis</name>
    <dbReference type="NCBI Taxonomy" id="683846"/>
    <lineage>
        <taxon>Archaea</taxon>
        <taxon>Thermoproteota</taxon>
        <taxon>Thermoprotei</taxon>
        <taxon>Fervidicoccales</taxon>
        <taxon>Fervidicoccaceae</taxon>
        <taxon>Fervidicoccus</taxon>
    </lineage>
</organism>
<dbReference type="InterPro" id="IPR036087">
    <property type="entry name" value="Nict_dMeBzImd_PRibTrfase_sf"/>
</dbReference>
<sequence>MVEGIETAHGSLDLEGLVKEKPIAACVISSTLTSTIPNISLAGEISIATLFTPALDVEYVFHGKPMSIDIIPTTPSGIPTPALITRVALQLSGIPFIAVDSGSYIEPRIPFIALPSRRVGGKINEEEALPRGTSRKLFLEAKSLGKVLGSLSRVVMVGESMPGGTTTALSILRALGIGDYNSTSSSSNINPVDMKKKVVERALERARGVSDPFEINDIAGDPLHISVAGMAVGILSANSYAILAGGTQMLAALALMKSSGESFNEERVAIATTRWVYEDRGEEMVKIVKRISPGSSILYINLNFSDSPFEGLRAFEKGFVKEGVGAGGASMLAISRGVSMEGLKASIYKEYESLIERK</sequence>
<gene>
    <name evidence="2" type="ORF">ENO36_04020</name>
</gene>
<name>A0A7C2UWN0_9CREN</name>
<evidence type="ECO:0000313" key="2">
    <source>
        <dbReference type="EMBL" id="HEU98004.1"/>
    </source>
</evidence>
<dbReference type="InterPro" id="IPR002805">
    <property type="entry name" value="Nict_dMeBzImd_PRibTrfase_arc"/>
</dbReference>